<gene>
    <name evidence="7" type="ORF">TM35_000024620</name>
</gene>
<dbReference type="SUPFAM" id="SSF90229">
    <property type="entry name" value="CCCH zinc finger"/>
    <property type="match status" value="1"/>
</dbReference>
<accession>A0A1X0P860</accession>
<dbReference type="PANTHER" id="PTHR37562">
    <property type="entry name" value="C3H1-TYPE DOMAIN-CONTAINING PROTEIN-RELATED"/>
    <property type="match status" value="1"/>
</dbReference>
<dbReference type="EMBL" id="NBCO01000002">
    <property type="protein sequence ID" value="ORC93136.1"/>
    <property type="molecule type" value="Genomic_DNA"/>
</dbReference>
<dbReference type="GeneID" id="39981560"/>
<sequence>MRISPRNTRQPSYRGGQGFFQHPQQQLYLQQQQQQQQLARHAVNISPLSGSRSPNSGASSAYHDRHVTVRLVCPCSNMVICTRLNRVVPTAARAQNGAAVCEEYMYKQTCPLGEYCPKVHVAQEYTWQYITQDINKNTGLYEAGFFVQCYDPRMTRYYNIPSEFILPTRGSNEYVRMHNEHGDNFKAKFKLCEAMTIQGKCDFGATCEDIHTVFEDLSVVESTTTHIAEPEMLIHYPRLRPDIIVRVFEQNSNESFVDYPGDQVLMTLGSRQYMTAYDAEGTIPKKKMQHCAHFRTKHLCRMGENCRFLHVVAGLNSSLGNSLNSGITLHGVSRGDSPVSDITVNVRSRQGPQYMNGSQVAMFVAQKYGSDGVYTGSGTPTDIDTNVPVHRDGEQKQQLPPSPQTQIQPPAPMSGEGSPSAERSVAYSSQTDAVKSRMISPTRRNNPYAITTAEERLSPPRTE</sequence>
<evidence type="ECO:0000313" key="7">
    <source>
        <dbReference type="EMBL" id="ORC93136.1"/>
    </source>
</evidence>
<feature type="compositionally biased region" description="Basic and acidic residues" evidence="5">
    <location>
        <begin position="453"/>
        <end position="463"/>
    </location>
</feature>
<evidence type="ECO:0000313" key="8">
    <source>
        <dbReference type="Proteomes" id="UP000192257"/>
    </source>
</evidence>
<reference evidence="7 8" key="1">
    <citation type="submission" date="2017-03" db="EMBL/GenBank/DDBJ databases">
        <title>An alternative strategy for trypanosome survival in the mammalian bloodstream revealed through genome and transcriptome analysis of the ubiquitous bovine parasite Trypanosoma (Megatrypanum) theileri.</title>
        <authorList>
            <person name="Kelly S."/>
            <person name="Ivens A."/>
            <person name="Mott A."/>
            <person name="O'Neill E."/>
            <person name="Emms D."/>
            <person name="Macleod O."/>
            <person name="Voorheis P."/>
            <person name="Matthews J."/>
            <person name="Matthews K."/>
            <person name="Carrington M."/>
        </authorList>
    </citation>
    <scope>NUCLEOTIDE SEQUENCE [LARGE SCALE GENOMIC DNA]</scope>
    <source>
        <strain evidence="7">Edinburgh</strain>
    </source>
</reference>
<feature type="compositionally biased region" description="Polar residues" evidence="5">
    <location>
        <begin position="396"/>
        <end position="408"/>
    </location>
</feature>
<dbReference type="Proteomes" id="UP000192257">
    <property type="component" value="Unassembled WGS sequence"/>
</dbReference>
<evidence type="ECO:0000256" key="3">
    <source>
        <dbReference type="ARBA" id="ARBA00022833"/>
    </source>
</evidence>
<evidence type="ECO:0000256" key="2">
    <source>
        <dbReference type="ARBA" id="ARBA00022771"/>
    </source>
</evidence>
<dbReference type="RefSeq" id="XP_028887202.1">
    <property type="nucleotide sequence ID" value="XM_029021780.1"/>
</dbReference>
<proteinExistence type="predicted"/>
<organism evidence="7 8">
    <name type="scientific">Trypanosoma theileri</name>
    <dbReference type="NCBI Taxonomy" id="67003"/>
    <lineage>
        <taxon>Eukaryota</taxon>
        <taxon>Discoba</taxon>
        <taxon>Euglenozoa</taxon>
        <taxon>Kinetoplastea</taxon>
        <taxon>Metakinetoplastina</taxon>
        <taxon>Trypanosomatida</taxon>
        <taxon>Trypanosomatidae</taxon>
        <taxon>Trypanosoma</taxon>
    </lineage>
</organism>
<evidence type="ECO:0000259" key="6">
    <source>
        <dbReference type="PROSITE" id="PS50103"/>
    </source>
</evidence>
<keyword evidence="3 4" id="KW-0862">Zinc</keyword>
<evidence type="ECO:0000256" key="4">
    <source>
        <dbReference type="PROSITE-ProRule" id="PRU00723"/>
    </source>
</evidence>
<feature type="domain" description="C3H1-type" evidence="6">
    <location>
        <begin position="95"/>
        <end position="123"/>
    </location>
</feature>
<feature type="zinc finger region" description="C3H1-type" evidence="4">
    <location>
        <begin position="95"/>
        <end position="123"/>
    </location>
</feature>
<dbReference type="SMART" id="SM00356">
    <property type="entry name" value="ZnF_C3H1"/>
    <property type="match status" value="3"/>
</dbReference>
<feature type="zinc finger region" description="C3H1-type" evidence="4">
    <location>
        <begin position="285"/>
        <end position="313"/>
    </location>
</feature>
<dbReference type="PANTHER" id="PTHR37562:SF2">
    <property type="entry name" value="C3H1-TYPE DOMAIN-CONTAINING PROTEIN"/>
    <property type="match status" value="1"/>
</dbReference>
<evidence type="ECO:0000256" key="5">
    <source>
        <dbReference type="SAM" id="MobiDB-lite"/>
    </source>
</evidence>
<keyword evidence="2 4" id="KW-0863">Zinc-finger</keyword>
<keyword evidence="8" id="KW-1185">Reference proteome</keyword>
<feature type="domain" description="C3H1-type" evidence="6">
    <location>
        <begin position="186"/>
        <end position="214"/>
    </location>
</feature>
<dbReference type="GO" id="GO:0008270">
    <property type="term" value="F:zinc ion binding"/>
    <property type="evidence" value="ECO:0007669"/>
    <property type="project" value="UniProtKB-KW"/>
</dbReference>
<evidence type="ECO:0000256" key="1">
    <source>
        <dbReference type="ARBA" id="ARBA00022723"/>
    </source>
</evidence>
<dbReference type="OrthoDB" id="239531at2759"/>
<dbReference type="InterPro" id="IPR000571">
    <property type="entry name" value="Znf_CCCH"/>
</dbReference>
<feature type="region of interest" description="Disordered" evidence="5">
    <location>
        <begin position="375"/>
        <end position="463"/>
    </location>
</feature>
<dbReference type="InterPro" id="IPR036855">
    <property type="entry name" value="Znf_CCCH_sf"/>
</dbReference>
<keyword evidence="1 4" id="KW-0479">Metal-binding</keyword>
<dbReference type="Gene3D" id="4.10.1000.10">
    <property type="entry name" value="Zinc finger, CCCH-type"/>
    <property type="match status" value="1"/>
</dbReference>
<dbReference type="AlphaFoldDB" id="A0A1X0P860"/>
<protein>
    <recommendedName>
        <fullName evidence="6">C3H1-type domain-containing protein</fullName>
    </recommendedName>
</protein>
<comment type="caution">
    <text evidence="7">The sequence shown here is derived from an EMBL/GenBank/DDBJ whole genome shotgun (WGS) entry which is preliminary data.</text>
</comment>
<dbReference type="PROSITE" id="PS50103">
    <property type="entry name" value="ZF_C3H1"/>
    <property type="match status" value="3"/>
</dbReference>
<feature type="zinc finger region" description="C3H1-type" evidence="4">
    <location>
        <begin position="186"/>
        <end position="214"/>
    </location>
</feature>
<dbReference type="VEuPathDB" id="TriTrypDB:TM35_000024620"/>
<feature type="domain" description="C3H1-type" evidence="6">
    <location>
        <begin position="285"/>
        <end position="313"/>
    </location>
</feature>
<name>A0A1X0P860_9TRYP</name>